<evidence type="ECO:0000256" key="3">
    <source>
        <dbReference type="ARBA" id="ARBA00012356"/>
    </source>
</evidence>
<dbReference type="RefSeq" id="WP_269310954.1">
    <property type="nucleotide sequence ID" value="NZ_CP114052.1"/>
</dbReference>
<dbReference type="CDD" id="cd00834">
    <property type="entry name" value="KAS_I_II"/>
    <property type="match status" value="1"/>
</dbReference>
<dbReference type="Gene3D" id="3.40.47.10">
    <property type="match status" value="1"/>
</dbReference>
<evidence type="ECO:0000256" key="11">
    <source>
        <dbReference type="ARBA" id="ARBA00024006"/>
    </source>
</evidence>
<reference evidence="17" key="1">
    <citation type="submission" date="2022-12" db="EMBL/GenBank/DDBJ databases">
        <title>Peptostreptococcus.</title>
        <authorList>
            <person name="Lee S.H."/>
        </authorList>
    </citation>
    <scope>NUCLEOTIDE SEQUENCE</scope>
    <source>
        <strain evidence="17">CBA3647</strain>
    </source>
</reference>
<evidence type="ECO:0000256" key="8">
    <source>
        <dbReference type="ARBA" id="ARBA00023098"/>
    </source>
</evidence>
<dbReference type="NCBIfam" id="NF005589">
    <property type="entry name" value="PRK07314.1"/>
    <property type="match status" value="1"/>
</dbReference>
<dbReference type="EC" id="2.3.1.179" evidence="3 14"/>
<evidence type="ECO:0000256" key="4">
    <source>
        <dbReference type="ARBA" id="ARBA00014657"/>
    </source>
</evidence>
<evidence type="ECO:0000256" key="6">
    <source>
        <dbReference type="ARBA" id="ARBA00022679"/>
    </source>
</evidence>
<dbReference type="PROSITE" id="PS00606">
    <property type="entry name" value="KS3_1"/>
    <property type="match status" value="1"/>
</dbReference>
<keyword evidence="18" id="KW-1185">Reference proteome</keyword>
<dbReference type="PROSITE" id="PS52004">
    <property type="entry name" value="KS3_2"/>
    <property type="match status" value="1"/>
</dbReference>
<dbReference type="Proteomes" id="UP001164187">
    <property type="component" value="Chromosome"/>
</dbReference>
<evidence type="ECO:0000256" key="9">
    <source>
        <dbReference type="ARBA" id="ARBA00023160"/>
    </source>
</evidence>
<dbReference type="InterPro" id="IPR014030">
    <property type="entry name" value="Ketoacyl_synth_N"/>
</dbReference>
<evidence type="ECO:0000256" key="13">
    <source>
        <dbReference type="ARBA" id="ARBA00047659"/>
    </source>
</evidence>
<dbReference type="InterPro" id="IPR020841">
    <property type="entry name" value="PKS_Beta-ketoAc_synthase_dom"/>
</dbReference>
<keyword evidence="9 14" id="KW-0275">Fatty acid biosynthesis</keyword>
<comment type="similarity">
    <text evidence="2 14 15">Belongs to the thiolase-like superfamily. Beta-ketoacyl-ACP synthases family.</text>
</comment>
<comment type="pathway">
    <text evidence="1 14">Lipid metabolism; fatty acid biosynthesis.</text>
</comment>
<dbReference type="Pfam" id="PF02801">
    <property type="entry name" value="Ketoacyl-synt_C"/>
    <property type="match status" value="1"/>
</dbReference>
<dbReference type="PANTHER" id="PTHR11712:SF336">
    <property type="entry name" value="3-OXOACYL-[ACYL-CARRIER-PROTEIN] SYNTHASE, MITOCHONDRIAL"/>
    <property type="match status" value="1"/>
</dbReference>
<dbReference type="PANTHER" id="PTHR11712">
    <property type="entry name" value="POLYKETIDE SYNTHASE-RELATED"/>
    <property type="match status" value="1"/>
</dbReference>
<name>A0ABY7JLR1_9FIRM</name>
<evidence type="ECO:0000256" key="7">
    <source>
        <dbReference type="ARBA" id="ARBA00022832"/>
    </source>
</evidence>
<proteinExistence type="inferred from homology"/>
<comment type="catalytic activity">
    <reaction evidence="13 14">
        <text>a fatty acyl-[ACP] + malonyl-[ACP] + H(+) = a 3-oxoacyl-[ACP] + holo-[ACP] + CO2</text>
        <dbReference type="Rhea" id="RHEA:22836"/>
        <dbReference type="Rhea" id="RHEA-COMP:9623"/>
        <dbReference type="Rhea" id="RHEA-COMP:9685"/>
        <dbReference type="Rhea" id="RHEA-COMP:9916"/>
        <dbReference type="Rhea" id="RHEA-COMP:14125"/>
        <dbReference type="ChEBI" id="CHEBI:15378"/>
        <dbReference type="ChEBI" id="CHEBI:16526"/>
        <dbReference type="ChEBI" id="CHEBI:64479"/>
        <dbReference type="ChEBI" id="CHEBI:78449"/>
        <dbReference type="ChEBI" id="CHEBI:78776"/>
        <dbReference type="ChEBI" id="CHEBI:138651"/>
    </reaction>
</comment>
<keyword evidence="10 14" id="KW-0012">Acyltransferase</keyword>
<gene>
    <name evidence="17" type="primary">fabF</name>
    <name evidence="17" type="ORF">O0R46_06660</name>
</gene>
<keyword evidence="7" id="KW-0276">Fatty acid metabolism</keyword>
<dbReference type="InterPro" id="IPR016039">
    <property type="entry name" value="Thiolase-like"/>
</dbReference>
<keyword evidence="5 14" id="KW-0444">Lipid biosynthesis</keyword>
<evidence type="ECO:0000259" key="16">
    <source>
        <dbReference type="PROSITE" id="PS52004"/>
    </source>
</evidence>
<keyword evidence="8" id="KW-0443">Lipid metabolism</keyword>
<dbReference type="SMART" id="SM00825">
    <property type="entry name" value="PKS_KS"/>
    <property type="match status" value="1"/>
</dbReference>
<dbReference type="InterPro" id="IPR017568">
    <property type="entry name" value="3-oxoacyl-ACP_synth-2"/>
</dbReference>
<evidence type="ECO:0000313" key="18">
    <source>
        <dbReference type="Proteomes" id="UP001164187"/>
    </source>
</evidence>
<dbReference type="PIRSF" id="PIRSF000447">
    <property type="entry name" value="KAS_II"/>
    <property type="match status" value="1"/>
</dbReference>
<comment type="catalytic activity">
    <reaction evidence="12 14">
        <text>(9Z)-hexadecenoyl-[ACP] + malonyl-[ACP] + H(+) = 3-oxo-(11Z)-octadecenoyl-[ACP] + holo-[ACP] + CO2</text>
        <dbReference type="Rhea" id="RHEA:55040"/>
        <dbReference type="Rhea" id="RHEA-COMP:9623"/>
        <dbReference type="Rhea" id="RHEA-COMP:9685"/>
        <dbReference type="Rhea" id="RHEA-COMP:10800"/>
        <dbReference type="Rhea" id="RHEA-COMP:14074"/>
        <dbReference type="ChEBI" id="CHEBI:15378"/>
        <dbReference type="ChEBI" id="CHEBI:16526"/>
        <dbReference type="ChEBI" id="CHEBI:64479"/>
        <dbReference type="ChEBI" id="CHEBI:78449"/>
        <dbReference type="ChEBI" id="CHEBI:83989"/>
        <dbReference type="ChEBI" id="CHEBI:138538"/>
        <dbReference type="EC" id="2.3.1.179"/>
    </reaction>
</comment>
<accession>A0ABY7JLR1</accession>
<comment type="function">
    <text evidence="11 14">Involved in the type II fatty acid elongation cycle. Catalyzes the elongation of a wide range of acyl-ACP by the addition of two carbons from malonyl-ACP to an acyl acceptor. Can efficiently catalyze the conversion of palmitoleoyl-ACP (cis-hexadec-9-enoyl-ACP) to cis-vaccenoyl-ACP (cis-octadec-11-enoyl-ACP), an essential step in the thermal regulation of fatty acid composition.</text>
</comment>
<organism evidence="17 18">
    <name type="scientific">Peptostreptococcus equinus</name>
    <dbReference type="NCBI Taxonomy" id="3003601"/>
    <lineage>
        <taxon>Bacteria</taxon>
        <taxon>Bacillati</taxon>
        <taxon>Bacillota</taxon>
        <taxon>Clostridia</taxon>
        <taxon>Peptostreptococcales</taxon>
        <taxon>Peptostreptococcaceae</taxon>
        <taxon>Peptostreptococcus</taxon>
    </lineage>
</organism>
<dbReference type="GO" id="GO:0004315">
    <property type="term" value="F:3-oxoacyl-[acyl-carrier-protein] synthase activity"/>
    <property type="evidence" value="ECO:0007669"/>
    <property type="project" value="UniProtKB-EC"/>
</dbReference>
<keyword evidence="6 14" id="KW-0808">Transferase</keyword>
<evidence type="ECO:0000256" key="2">
    <source>
        <dbReference type="ARBA" id="ARBA00008467"/>
    </source>
</evidence>
<dbReference type="InterPro" id="IPR014031">
    <property type="entry name" value="Ketoacyl_synth_C"/>
</dbReference>
<dbReference type="Pfam" id="PF00109">
    <property type="entry name" value="ketoacyl-synt"/>
    <property type="match status" value="1"/>
</dbReference>
<sequence>MKRRVVVTGVGVISPLGNDINIFIENIKKAKNGIKKIESFDTTNHKVKLAAEICDFDPKKFSINNAKKKDKFVQYAIAAAKQVKENSQYRIDESNEFRTGVIIGSGIGGLETISEETKKYIEKGPKKVSSHFIPKSISNMASGSVSIELGTKGVCFSTVTACATGTDSIGQAYRLIKDGYQDAIFAGGSEASICQMGIGGFEAMSALSVSEDVQRASIPFDKERAGFVMGEGSGILLLESLESAIKRNANIICEIVGYGQTSDSHHITAPDPTANSAYIAMKLACEDADIKAEDLSYINAHGTSTKLNDNIETLAIKKLYKNQIENIAPISSTKSMTGHMLGAAGAIEAIVCAFSVKEDFIAPTINYRVKDELCDLDYVTDGTRYTKVDYAMSNSLGFGGHNSSIIMKKYIK</sequence>
<evidence type="ECO:0000256" key="5">
    <source>
        <dbReference type="ARBA" id="ARBA00022516"/>
    </source>
</evidence>
<evidence type="ECO:0000256" key="15">
    <source>
        <dbReference type="RuleBase" id="RU003694"/>
    </source>
</evidence>
<evidence type="ECO:0000256" key="12">
    <source>
        <dbReference type="ARBA" id="ARBA00047318"/>
    </source>
</evidence>
<evidence type="ECO:0000256" key="14">
    <source>
        <dbReference type="PIRNR" id="PIRNR000447"/>
    </source>
</evidence>
<dbReference type="SUPFAM" id="SSF53901">
    <property type="entry name" value="Thiolase-like"/>
    <property type="match status" value="2"/>
</dbReference>
<evidence type="ECO:0000313" key="17">
    <source>
        <dbReference type="EMBL" id="WAW14290.1"/>
    </source>
</evidence>
<dbReference type="EMBL" id="CP114052">
    <property type="protein sequence ID" value="WAW14290.1"/>
    <property type="molecule type" value="Genomic_DNA"/>
</dbReference>
<protein>
    <recommendedName>
        <fullName evidence="4 14">3-oxoacyl-[acyl-carrier-protein] synthase 2</fullName>
        <ecNumber evidence="3 14">2.3.1.179</ecNumber>
    </recommendedName>
</protein>
<evidence type="ECO:0000256" key="10">
    <source>
        <dbReference type="ARBA" id="ARBA00023315"/>
    </source>
</evidence>
<evidence type="ECO:0000256" key="1">
    <source>
        <dbReference type="ARBA" id="ARBA00005194"/>
    </source>
</evidence>
<dbReference type="NCBIfam" id="TIGR03150">
    <property type="entry name" value="fabF"/>
    <property type="match status" value="1"/>
</dbReference>
<feature type="domain" description="Ketosynthase family 3 (KS3)" evidence="16">
    <location>
        <begin position="2"/>
        <end position="409"/>
    </location>
</feature>
<dbReference type="InterPro" id="IPR018201">
    <property type="entry name" value="Ketoacyl_synth_AS"/>
</dbReference>
<dbReference type="InterPro" id="IPR000794">
    <property type="entry name" value="Beta-ketoacyl_synthase"/>
</dbReference>